<sequence length="246" mass="27725">MSITTNLRFLMTVLAVFSTFAVLQYGTPLREAVDKHILPPLEIPINKTLSISLIGWHARALANPHPNPDTFTLKRNNIDIFASSISMFDPNGLTLALFRDDEAHTVVIDALGHVLVMSDEDYDRFTSLAQSIAHNKAIPSFESWGIDHGGVTCLPGEYWYVRDARDRKFGFRSYGASGFSRTERKLKERIGRFEEIPEVLHGLMNLTQEALEDGFAVRDTPVSIRKVMNFEGKDICVTCLSEQYKT</sequence>
<dbReference type="KEGG" id="mrr:Moror_11178"/>
<dbReference type="Proteomes" id="UP000017559">
    <property type="component" value="Unassembled WGS sequence"/>
</dbReference>
<evidence type="ECO:0000256" key="1">
    <source>
        <dbReference type="SAM" id="SignalP"/>
    </source>
</evidence>
<keyword evidence="3" id="KW-1185">Reference proteome</keyword>
<feature type="chain" id="PRO_5004711566" evidence="1">
    <location>
        <begin position="27"/>
        <end position="246"/>
    </location>
</feature>
<dbReference type="EMBL" id="AWSO01001835">
    <property type="protein sequence ID" value="ESK82670.1"/>
    <property type="molecule type" value="Genomic_DNA"/>
</dbReference>
<name>V2WR45_MONRO</name>
<feature type="signal peptide" evidence="1">
    <location>
        <begin position="1"/>
        <end position="26"/>
    </location>
</feature>
<keyword evidence="1" id="KW-0732">Signal</keyword>
<protein>
    <submittedName>
        <fullName evidence="2">Uncharacterized protein</fullName>
    </submittedName>
</protein>
<evidence type="ECO:0000313" key="3">
    <source>
        <dbReference type="Proteomes" id="UP000017559"/>
    </source>
</evidence>
<accession>V2WR45</accession>
<dbReference type="OrthoDB" id="3006153at2759"/>
<dbReference type="AlphaFoldDB" id="V2WR45"/>
<gene>
    <name evidence="2" type="ORF">Moror_11178</name>
</gene>
<organism evidence="2 3">
    <name type="scientific">Moniliophthora roreri (strain MCA 2997)</name>
    <name type="common">Cocoa frosty pod rot fungus</name>
    <name type="synonym">Crinipellis roreri</name>
    <dbReference type="NCBI Taxonomy" id="1381753"/>
    <lineage>
        <taxon>Eukaryota</taxon>
        <taxon>Fungi</taxon>
        <taxon>Dikarya</taxon>
        <taxon>Basidiomycota</taxon>
        <taxon>Agaricomycotina</taxon>
        <taxon>Agaricomycetes</taxon>
        <taxon>Agaricomycetidae</taxon>
        <taxon>Agaricales</taxon>
        <taxon>Marasmiineae</taxon>
        <taxon>Marasmiaceae</taxon>
        <taxon>Moniliophthora</taxon>
    </lineage>
</organism>
<reference evidence="2 3" key="1">
    <citation type="journal article" date="2014" name="BMC Genomics">
        <title>Genome and secretome analysis of the hemibiotrophic fungal pathogen, Moniliophthora roreri, which causes frosty pod rot disease of cacao: mechanisms of the biotrophic and necrotrophic phases.</title>
        <authorList>
            <person name="Meinhardt L.W."/>
            <person name="Costa G.G.L."/>
            <person name="Thomazella D.P.T."/>
            <person name="Teixeira P.J.P.L."/>
            <person name="Carazzolle M.F."/>
            <person name="Schuster S.C."/>
            <person name="Carlson J.E."/>
            <person name="Guiltinan M.J."/>
            <person name="Mieczkowski P."/>
            <person name="Farmer A."/>
            <person name="Ramaraj T."/>
            <person name="Crozier J."/>
            <person name="Davis R.E."/>
            <person name="Shao J."/>
            <person name="Melnick R.L."/>
            <person name="Pereira G.A.G."/>
            <person name="Bailey B.A."/>
        </authorList>
    </citation>
    <scope>NUCLEOTIDE SEQUENCE [LARGE SCALE GENOMIC DNA]</scope>
    <source>
        <strain evidence="2 3">MCA 2997</strain>
    </source>
</reference>
<proteinExistence type="predicted"/>
<dbReference type="HOGENOM" id="CLU_098730_0_0_1"/>
<comment type="caution">
    <text evidence="2">The sequence shown here is derived from an EMBL/GenBank/DDBJ whole genome shotgun (WGS) entry which is preliminary data.</text>
</comment>
<evidence type="ECO:0000313" key="2">
    <source>
        <dbReference type="EMBL" id="ESK82670.1"/>
    </source>
</evidence>